<dbReference type="InterPro" id="IPR010640">
    <property type="entry name" value="Low_temperature_requirement_A"/>
</dbReference>
<gene>
    <name evidence="2" type="ORF">E3T61_14090</name>
</gene>
<feature type="transmembrane region" description="Helical" evidence="1">
    <location>
        <begin position="134"/>
        <end position="155"/>
    </location>
</feature>
<reference evidence="2 3" key="1">
    <citation type="submission" date="2019-03" db="EMBL/GenBank/DDBJ databases">
        <title>Genomics of glacier-inhabiting Cryobacterium strains.</title>
        <authorList>
            <person name="Liu Q."/>
            <person name="Xin Y.-H."/>
        </authorList>
    </citation>
    <scope>NUCLEOTIDE SEQUENCE [LARGE SCALE GENOMIC DNA]</scope>
    <source>
        <strain evidence="2 3">Sr59</strain>
    </source>
</reference>
<feature type="transmembrane region" description="Helical" evidence="1">
    <location>
        <begin position="250"/>
        <end position="273"/>
    </location>
</feature>
<sequence length="422" mass="45098">MSELAVHSLGGVDHGLGKCWRDAHADSGVGMGPMIAGPEAHSGRRVHWLELFFDLVMVAYVSQIAHALHGDPSWVDGLVFFAFLAAAWWAWVNATITMNLFGVRVTPSIWTTVSVAMIALGVMAAAVPDALGDRAAAFAIGNAAIRVVWAVPWFMNRGSSGQPWWQPTLYSVVPAALWLVSLGVIQPWQYVVWAIAVAFEIFQLAFLGPRDKWLSQAFDIEHLSERLGLLIVIVFGESVLTIVVELDEHWTATAGVTALLSFAAVSMLGWIFFGHGSSATTLGLQRLQLRGSTGGIRDTVMYLPFALVAAITMFASALGTAVAEAGHSLPQGAAVCLSGGISLFCVASVAESIRFGEPLRDVVVWAPVGIALPWVLLPLAAHLPSEGVVAAVVGIVAVLVTLTEITTRRTRMRLQYVVQGIA</sequence>
<dbReference type="Pfam" id="PF06772">
    <property type="entry name" value="LtrA"/>
    <property type="match status" value="1"/>
</dbReference>
<feature type="transmembrane region" description="Helical" evidence="1">
    <location>
        <begin position="227"/>
        <end position="244"/>
    </location>
</feature>
<dbReference type="PANTHER" id="PTHR36840:SF1">
    <property type="entry name" value="BLL5714 PROTEIN"/>
    <property type="match status" value="1"/>
</dbReference>
<accession>A0A4R9BM36</accession>
<dbReference type="AlphaFoldDB" id="A0A4R9BM36"/>
<feature type="transmembrane region" description="Helical" evidence="1">
    <location>
        <begin position="300"/>
        <end position="323"/>
    </location>
</feature>
<proteinExistence type="predicted"/>
<feature type="transmembrane region" description="Helical" evidence="1">
    <location>
        <begin position="167"/>
        <end position="184"/>
    </location>
</feature>
<feature type="transmembrane region" description="Helical" evidence="1">
    <location>
        <begin position="329"/>
        <end position="350"/>
    </location>
</feature>
<organism evidence="2 3">
    <name type="scientific">Cryobacterium lactosi</name>
    <dbReference type="NCBI Taxonomy" id="1259202"/>
    <lineage>
        <taxon>Bacteria</taxon>
        <taxon>Bacillati</taxon>
        <taxon>Actinomycetota</taxon>
        <taxon>Actinomycetes</taxon>
        <taxon>Micrococcales</taxon>
        <taxon>Microbacteriaceae</taxon>
        <taxon>Cryobacterium</taxon>
    </lineage>
</organism>
<comment type="caution">
    <text evidence="2">The sequence shown here is derived from an EMBL/GenBank/DDBJ whole genome shotgun (WGS) entry which is preliminary data.</text>
</comment>
<keyword evidence="1" id="KW-0812">Transmembrane</keyword>
<protein>
    <submittedName>
        <fullName evidence="2">Low temperature requirement protein A</fullName>
    </submittedName>
</protein>
<name>A0A4R9BM36_9MICO</name>
<feature type="transmembrane region" description="Helical" evidence="1">
    <location>
        <begin position="108"/>
        <end position="128"/>
    </location>
</feature>
<dbReference type="OrthoDB" id="7698234at2"/>
<keyword evidence="1" id="KW-0472">Membrane</keyword>
<evidence type="ECO:0000313" key="3">
    <source>
        <dbReference type="Proteomes" id="UP000298468"/>
    </source>
</evidence>
<keyword evidence="3" id="KW-1185">Reference proteome</keyword>
<feature type="transmembrane region" description="Helical" evidence="1">
    <location>
        <begin position="387"/>
        <end position="405"/>
    </location>
</feature>
<feature type="transmembrane region" description="Helical" evidence="1">
    <location>
        <begin position="74"/>
        <end position="96"/>
    </location>
</feature>
<feature type="transmembrane region" description="Helical" evidence="1">
    <location>
        <begin position="190"/>
        <end position="207"/>
    </location>
</feature>
<evidence type="ECO:0000313" key="2">
    <source>
        <dbReference type="EMBL" id="TFD86996.1"/>
    </source>
</evidence>
<dbReference type="PANTHER" id="PTHR36840">
    <property type="entry name" value="BLL5714 PROTEIN"/>
    <property type="match status" value="1"/>
</dbReference>
<evidence type="ECO:0000256" key="1">
    <source>
        <dbReference type="SAM" id="Phobius"/>
    </source>
</evidence>
<feature type="transmembrane region" description="Helical" evidence="1">
    <location>
        <begin position="362"/>
        <end position="381"/>
    </location>
</feature>
<dbReference type="EMBL" id="SOHM01000031">
    <property type="protein sequence ID" value="TFD86996.1"/>
    <property type="molecule type" value="Genomic_DNA"/>
</dbReference>
<keyword evidence="1" id="KW-1133">Transmembrane helix</keyword>
<dbReference type="Proteomes" id="UP000298468">
    <property type="component" value="Unassembled WGS sequence"/>
</dbReference>